<comment type="caution">
    <text evidence="1">The sequence shown here is derived from an EMBL/GenBank/DDBJ whole genome shotgun (WGS) entry which is preliminary data.</text>
</comment>
<evidence type="ECO:0000313" key="1">
    <source>
        <dbReference type="EMBL" id="MFB9476675.1"/>
    </source>
</evidence>
<accession>A0ABV5P280</accession>
<sequence length="257" mass="28408">MTVVLAPPHLTQQARHDWDLLQAGTPAPRPFDPAEADLLPEPARRWVLHAIEAGTPLLCSAVLRMRGDIRLGRWRRFEALQVLAPMEGFVWTARAWMGALPVSGFDRYRAGVGEMRWRLLDAVPVMSGTGPDITRSAAGRLACEFVMAPAAALDPRLRWKPLDDDRVIAVVPVGGEDFDVTLTVAPTGMLTAVTVERWGNPDKGPFRSHLFGVVCGDEATFDGFTVPARLRGGWWPGTGRWADGEFIRFKVEDALFR</sequence>
<proteinExistence type="predicted"/>
<reference evidence="1 2" key="1">
    <citation type="submission" date="2024-09" db="EMBL/GenBank/DDBJ databases">
        <authorList>
            <person name="Sun Q."/>
            <person name="Mori K."/>
        </authorList>
    </citation>
    <scope>NUCLEOTIDE SEQUENCE [LARGE SCALE GENOMIC DNA]</scope>
    <source>
        <strain evidence="1 2">JCM 3324</strain>
    </source>
</reference>
<gene>
    <name evidence="1" type="ORF">ACFFR3_44905</name>
</gene>
<dbReference type="EMBL" id="JBHMCF010000052">
    <property type="protein sequence ID" value="MFB9476675.1"/>
    <property type="molecule type" value="Genomic_DNA"/>
</dbReference>
<evidence type="ECO:0000313" key="2">
    <source>
        <dbReference type="Proteomes" id="UP001589568"/>
    </source>
</evidence>
<dbReference type="RefSeq" id="WP_379485147.1">
    <property type="nucleotide sequence ID" value="NZ_JBHMCF010000052.1"/>
</dbReference>
<keyword evidence="2" id="KW-1185">Reference proteome</keyword>
<dbReference type="Pfam" id="PF20181">
    <property type="entry name" value="DUF6544"/>
    <property type="match status" value="1"/>
</dbReference>
<dbReference type="InterPro" id="IPR046674">
    <property type="entry name" value="DUF6544"/>
</dbReference>
<organism evidence="1 2">
    <name type="scientific">Nonomuraea salmonea</name>
    <dbReference type="NCBI Taxonomy" id="46181"/>
    <lineage>
        <taxon>Bacteria</taxon>
        <taxon>Bacillati</taxon>
        <taxon>Actinomycetota</taxon>
        <taxon>Actinomycetes</taxon>
        <taxon>Streptosporangiales</taxon>
        <taxon>Streptosporangiaceae</taxon>
        <taxon>Nonomuraea</taxon>
    </lineage>
</organism>
<dbReference type="Proteomes" id="UP001589568">
    <property type="component" value="Unassembled WGS sequence"/>
</dbReference>
<protein>
    <submittedName>
        <fullName evidence="1">DUF6544 family protein</fullName>
    </submittedName>
</protein>
<name>A0ABV5P280_9ACTN</name>